<comment type="function">
    <text evidence="5">Catalyzes the two-step NADP-dependent conversion of GDP-4-dehydro-6-deoxy-D-mannose to GDP-fucose, involving an epimerase and a reductase reaction.</text>
</comment>
<keyword evidence="3 5" id="KW-0560">Oxidoreductase</keyword>
<dbReference type="PANTHER" id="PTHR43238">
    <property type="entry name" value="GDP-L-FUCOSE SYNTHASE"/>
    <property type="match status" value="1"/>
</dbReference>
<dbReference type="UniPathway" id="UPA00128">
    <property type="reaction ID" value="UER00191"/>
</dbReference>
<dbReference type="InterPro" id="IPR001509">
    <property type="entry name" value="Epimerase_deHydtase"/>
</dbReference>
<feature type="binding site" evidence="5">
    <location>
        <begin position="179"/>
        <end position="182"/>
    </location>
    <ligand>
        <name>NADP(+)</name>
        <dbReference type="ChEBI" id="CHEBI:58349"/>
    </ligand>
</feature>
<dbReference type="Gene3D" id="3.40.50.720">
    <property type="entry name" value="NAD(P)-binding Rossmann-like Domain"/>
    <property type="match status" value="1"/>
</dbReference>
<dbReference type="RefSeq" id="WP_072484653.1">
    <property type="nucleotide sequence ID" value="NZ_CP108276.1"/>
</dbReference>
<evidence type="ECO:0000313" key="7">
    <source>
        <dbReference type="EMBL" id="SFX56052.1"/>
    </source>
</evidence>
<dbReference type="EMBL" id="FPJO01000004">
    <property type="protein sequence ID" value="SFX56052.1"/>
    <property type="molecule type" value="Genomic_DNA"/>
</dbReference>
<dbReference type="Pfam" id="PF01370">
    <property type="entry name" value="Epimerase"/>
    <property type="match status" value="1"/>
</dbReference>
<evidence type="ECO:0000256" key="2">
    <source>
        <dbReference type="ARBA" id="ARBA00022857"/>
    </source>
</evidence>
<dbReference type="SUPFAM" id="SSF51735">
    <property type="entry name" value="NAD(P)-binding Rossmann-fold domains"/>
    <property type="match status" value="1"/>
</dbReference>
<evidence type="ECO:0000256" key="3">
    <source>
        <dbReference type="ARBA" id="ARBA00023002"/>
    </source>
</evidence>
<evidence type="ECO:0000256" key="4">
    <source>
        <dbReference type="ARBA" id="ARBA00023235"/>
    </source>
</evidence>
<reference evidence="7 8" key="1">
    <citation type="submission" date="2016-11" db="EMBL/GenBank/DDBJ databases">
        <authorList>
            <person name="Jaros S."/>
            <person name="Januszkiewicz K."/>
            <person name="Wedrychowicz H."/>
        </authorList>
    </citation>
    <scope>NUCLEOTIDE SEQUENCE [LARGE SCALE GENOMIC DNA]</scope>
    <source>
        <strain evidence="7 8">OK807</strain>
    </source>
</reference>
<feature type="binding site" evidence="5">
    <location>
        <position position="225"/>
    </location>
    <ligand>
        <name>substrate</name>
    </ligand>
</feature>
<keyword evidence="4 5" id="KW-0413">Isomerase</keyword>
<comment type="similarity">
    <text evidence="1 5">Belongs to the NAD(P)-dependent epimerase/dehydratase family. Fucose synthase subfamily.</text>
</comment>
<dbReference type="PANTHER" id="PTHR43238:SF1">
    <property type="entry name" value="GDP-L-FUCOSE SYNTHASE"/>
    <property type="match status" value="1"/>
</dbReference>
<dbReference type="STRING" id="1893.SAMN02787144_100467"/>
<feature type="site" description="Important for catalytic activity" evidence="5">
    <location>
        <position position="123"/>
    </location>
</feature>
<dbReference type="EC" id="1.1.1.271" evidence="5"/>
<comment type="catalytic activity">
    <reaction evidence="5">
        <text>GDP-beta-L-fucose + NADP(+) = GDP-4-dehydro-alpha-D-rhamnose + NADPH + H(+)</text>
        <dbReference type="Rhea" id="RHEA:18885"/>
        <dbReference type="ChEBI" id="CHEBI:15378"/>
        <dbReference type="ChEBI" id="CHEBI:57273"/>
        <dbReference type="ChEBI" id="CHEBI:57783"/>
        <dbReference type="ChEBI" id="CHEBI:57964"/>
        <dbReference type="ChEBI" id="CHEBI:58349"/>
        <dbReference type="EC" id="1.1.1.271"/>
    </reaction>
</comment>
<dbReference type="GO" id="GO:0042351">
    <property type="term" value="P:'de novo' GDP-L-fucose biosynthetic process"/>
    <property type="evidence" value="ECO:0007669"/>
    <property type="project" value="UniProtKB-UniRule"/>
</dbReference>
<feature type="binding site" evidence="5">
    <location>
        <position position="285"/>
    </location>
    <ligand>
        <name>substrate</name>
    </ligand>
</feature>
<keyword evidence="5" id="KW-0511">Multifunctional enzyme</keyword>
<feature type="binding site" evidence="5">
    <location>
        <position position="195"/>
    </location>
    <ligand>
        <name>NADP(+)</name>
        <dbReference type="ChEBI" id="CHEBI:58349"/>
    </ligand>
</feature>
<name>A0A1K1Y457_STRAR</name>
<feature type="binding site" evidence="5">
    <location>
        <position position="218"/>
    </location>
    <ligand>
        <name>substrate</name>
    </ligand>
</feature>
<dbReference type="AlphaFoldDB" id="A0A1K1Y457"/>
<dbReference type="GO" id="GO:0050577">
    <property type="term" value="F:GDP-L-fucose synthase activity"/>
    <property type="evidence" value="ECO:0007669"/>
    <property type="project" value="UniProtKB-UniRule"/>
</dbReference>
<proteinExistence type="inferred from homology"/>
<evidence type="ECO:0000256" key="5">
    <source>
        <dbReference type="HAMAP-Rule" id="MF_00956"/>
    </source>
</evidence>
<feature type="binding site" evidence="5">
    <location>
        <position position="156"/>
    </location>
    <ligand>
        <name>NADP(+)</name>
        <dbReference type="ChEBI" id="CHEBI:58349"/>
    </ligand>
</feature>
<feature type="site" description="Important for catalytic activity" evidence="5">
    <location>
        <position position="125"/>
    </location>
</feature>
<feature type="domain" description="NAD-dependent epimerase/dehydratase" evidence="6">
    <location>
        <begin position="23"/>
        <end position="253"/>
    </location>
</feature>
<dbReference type="GO" id="GO:0070401">
    <property type="term" value="F:NADP+ binding"/>
    <property type="evidence" value="ECO:0007669"/>
    <property type="project" value="UniProtKB-UniRule"/>
</dbReference>
<keyword evidence="2 5" id="KW-0521">NADP</keyword>
<dbReference type="OrthoDB" id="9811425at2"/>
<evidence type="ECO:0000256" key="1">
    <source>
        <dbReference type="ARBA" id="ARBA00005959"/>
    </source>
</evidence>
<evidence type="ECO:0000259" key="6">
    <source>
        <dbReference type="Pfam" id="PF01370"/>
    </source>
</evidence>
<comment type="pathway">
    <text evidence="5">Nucleotide-sugar biosynthesis; GDP-L-fucose biosynthesis via de novo pathway; GDP-L-fucose from GDP-alpha-D-mannose: step 2/2.</text>
</comment>
<protein>
    <recommendedName>
        <fullName evidence="5">GDP-L-fucose synthase</fullName>
        <ecNumber evidence="5">1.1.1.271</ecNumber>
    </recommendedName>
    <alternativeName>
        <fullName evidence="5">GDP-4-keto-6-deoxy-D-mannose-3,5-epimerase-4-reductase</fullName>
    </alternativeName>
</protein>
<sequence length="327" mass="35748">MTTDLPGPPQESVRPLLRSGARVFVAGHRGLVGSALVRRLTAEGHEVITRDRAHLDLRDAGRTEAFLREARPDAVVLAAARVGGIMANSTHPVQFLEDNLRIQLSVVAGAHAAGVERLLFLGSSCIYPRLAPQPIPESALLTGALEPSNEAYALAKIAGIVQTRSYRRQYGASYISAMPTNLYGPGDNFDLETSHVLPALIRRFHEARRDGSSAVTLWGSGSPRREFLHVDDLAAACLLLLDRYDGDDPVNIGCGNDLTIRELAEKIRDVTEFQGAVEWDTTKPDGTPRKLLDISRLTALGFTPRIALRDGIAQTYAWWLEQRTAQL</sequence>
<dbReference type="Gene3D" id="3.90.25.10">
    <property type="entry name" value="UDP-galactose 4-epimerase, domain 1"/>
    <property type="match status" value="1"/>
</dbReference>
<dbReference type="Proteomes" id="UP000181909">
    <property type="component" value="Unassembled WGS sequence"/>
</dbReference>
<dbReference type="GO" id="GO:0016853">
    <property type="term" value="F:isomerase activity"/>
    <property type="evidence" value="ECO:0007669"/>
    <property type="project" value="UniProtKB-KW"/>
</dbReference>
<dbReference type="InterPro" id="IPR036291">
    <property type="entry name" value="NAD(P)-bd_dom_sf"/>
</dbReference>
<feature type="binding site" evidence="5">
    <location>
        <begin position="121"/>
        <end position="124"/>
    </location>
    <ligand>
        <name>NADP(+)</name>
        <dbReference type="ChEBI" id="CHEBI:58349"/>
    </ligand>
</feature>
<dbReference type="HAMAP" id="MF_00956">
    <property type="entry name" value="GDP_fucose_synth"/>
    <property type="match status" value="1"/>
</dbReference>
<dbReference type="InterPro" id="IPR028614">
    <property type="entry name" value="GDP_fucose/colitose_synth"/>
</dbReference>
<feature type="binding site" evidence="5">
    <location>
        <position position="203"/>
    </location>
    <ligand>
        <name>substrate</name>
    </ligand>
</feature>
<evidence type="ECO:0000313" key="8">
    <source>
        <dbReference type="Proteomes" id="UP000181909"/>
    </source>
</evidence>
<dbReference type="CDD" id="cd05239">
    <property type="entry name" value="GDP_FS_SDR_e"/>
    <property type="match status" value="1"/>
</dbReference>
<organism evidence="7 8">
    <name type="scientific">Streptomyces atratus</name>
    <dbReference type="NCBI Taxonomy" id="1893"/>
    <lineage>
        <taxon>Bacteria</taxon>
        <taxon>Bacillati</taxon>
        <taxon>Actinomycetota</taxon>
        <taxon>Actinomycetes</taxon>
        <taxon>Kitasatosporales</taxon>
        <taxon>Streptomycetaceae</taxon>
        <taxon>Streptomyces</taxon>
    </lineage>
</organism>
<feature type="binding site" evidence="5">
    <location>
        <begin position="27"/>
        <end position="33"/>
    </location>
    <ligand>
        <name>NADP(+)</name>
        <dbReference type="ChEBI" id="CHEBI:58349"/>
    </ligand>
</feature>
<gene>
    <name evidence="5" type="primary">fcl</name>
    <name evidence="7" type="ORF">SAMN02787144_100467</name>
</gene>
<feature type="active site" description="Proton donor/acceptor" evidence="5">
    <location>
        <position position="152"/>
    </location>
</feature>
<accession>A0A1K1Y457</accession>